<dbReference type="EMBL" id="LS483426">
    <property type="protein sequence ID" value="SQH24841.1"/>
    <property type="molecule type" value="Genomic_DNA"/>
</dbReference>
<dbReference type="Pfam" id="PF04965">
    <property type="entry name" value="GPW_gp25"/>
    <property type="match status" value="1"/>
</dbReference>
<reference evidence="2 3" key="1">
    <citation type="submission" date="2018-06" db="EMBL/GenBank/DDBJ databases">
        <authorList>
            <consortium name="Pathogen Informatics"/>
            <person name="Doyle S."/>
        </authorList>
    </citation>
    <scope>NUCLEOTIDE SEQUENCE [LARGE SCALE GENOMIC DNA]</scope>
    <source>
        <strain evidence="2 3">NCTC10529</strain>
    </source>
</reference>
<dbReference type="AlphaFoldDB" id="A0AAX2J382"/>
<dbReference type="InterPro" id="IPR007048">
    <property type="entry name" value="IraD/Gp25-like"/>
</dbReference>
<dbReference type="Proteomes" id="UP000248598">
    <property type="component" value="Chromosome 1"/>
</dbReference>
<gene>
    <name evidence="2" type="ORF">NCTC10529_01036</name>
</gene>
<dbReference type="GeneID" id="93262339"/>
<name>A0AAX2J382_KINKI</name>
<dbReference type="Gene3D" id="3.10.450.40">
    <property type="match status" value="1"/>
</dbReference>
<evidence type="ECO:0000313" key="2">
    <source>
        <dbReference type="EMBL" id="SQH24841.1"/>
    </source>
</evidence>
<evidence type="ECO:0000259" key="1">
    <source>
        <dbReference type="Pfam" id="PF04965"/>
    </source>
</evidence>
<protein>
    <submittedName>
        <fullName evidence="2">Gene 25-like lysozyme</fullName>
    </submittedName>
</protein>
<feature type="domain" description="IraD/Gp25-like" evidence="1">
    <location>
        <begin position="11"/>
        <end position="96"/>
    </location>
</feature>
<accession>A0AAX2J382</accession>
<organism evidence="2 3">
    <name type="scientific">Kingella kingae</name>
    <dbReference type="NCBI Taxonomy" id="504"/>
    <lineage>
        <taxon>Bacteria</taxon>
        <taxon>Pseudomonadati</taxon>
        <taxon>Pseudomonadota</taxon>
        <taxon>Betaproteobacteria</taxon>
        <taxon>Neisseriales</taxon>
        <taxon>Neisseriaceae</taxon>
        <taxon>Kingella</taxon>
    </lineage>
</organism>
<dbReference type="SUPFAM" id="SSF160719">
    <property type="entry name" value="gpW/gp25-like"/>
    <property type="match status" value="1"/>
</dbReference>
<sequence>MMNAQTGRMMSLAEHVQQSIHNILFTRIGTRIQREPYGSLLPELLDTPLSEATLLRCNAAVIMAIAKWEPRFEIEQAQIQAVRNQERINVQIQLRGRLGKQALNFVVKVPA</sequence>
<dbReference type="RefSeq" id="WP_003785641.1">
    <property type="nucleotide sequence ID" value="NZ_CP091518.1"/>
</dbReference>
<proteinExistence type="predicted"/>
<evidence type="ECO:0000313" key="3">
    <source>
        <dbReference type="Proteomes" id="UP000248598"/>
    </source>
</evidence>